<evidence type="ECO:0000313" key="4">
    <source>
        <dbReference type="EMBL" id="VVD01074.1"/>
    </source>
</evidence>
<dbReference type="AlphaFoldDB" id="A0A5E4QVU9"/>
<dbReference type="Pfam" id="PF00135">
    <property type="entry name" value="COesterase"/>
    <property type="match status" value="2"/>
</dbReference>
<dbReference type="Gene3D" id="3.40.50.1820">
    <property type="entry name" value="alpha/beta hydrolase"/>
    <property type="match status" value="2"/>
</dbReference>
<evidence type="ECO:0000313" key="5">
    <source>
        <dbReference type="Proteomes" id="UP000324832"/>
    </source>
</evidence>
<proteinExistence type="predicted"/>
<protein>
    <recommendedName>
        <fullName evidence="3">Carboxylesterase type B domain-containing protein</fullName>
    </recommendedName>
</protein>
<dbReference type="InterPro" id="IPR019819">
    <property type="entry name" value="Carboxylesterase_B_CS"/>
</dbReference>
<reference evidence="4 5" key="1">
    <citation type="submission" date="2017-07" db="EMBL/GenBank/DDBJ databases">
        <authorList>
            <person name="Talla V."/>
            <person name="Backstrom N."/>
        </authorList>
    </citation>
    <scope>NUCLEOTIDE SEQUENCE [LARGE SCALE GENOMIC DNA]</scope>
</reference>
<feature type="domain" description="Carboxylesterase type B" evidence="3">
    <location>
        <begin position="589"/>
        <end position="1125"/>
    </location>
</feature>
<evidence type="ECO:0000256" key="1">
    <source>
        <dbReference type="ARBA" id="ARBA00023180"/>
    </source>
</evidence>
<dbReference type="InterPro" id="IPR050309">
    <property type="entry name" value="Type-B_Carboxylest/Lipase"/>
</dbReference>
<sequence length="1149" mass="131392">MVRIMLIKLIICILNIAFVVSDRPIVKTTHGYVAGVELKTLYEGLKYYGFMGIPFADPPIKELRFKDPIEIDPWQETLEATKEKPACVQHNTNIKKGQPIGQYGVEDCLYLDIFTPNIDEVHRPVIIFIYNEMFQVGYNKTKDYAPDFFIEENVIVVTLSHRLTVFGFLSFDDDVLPGNAGLKDIYIAIKWIKNNIERFGGDPDRLTLMGSQGGAVSIDLLIHSEANKLFNSAILQSGSSLSQLYLERNVRERALKLGELLKIPSTTSEKLLKELQDVSPNEILKEELRAMPNHYNVENQRGLLPFGPVVERDGLINQLPEDSLQDVNIPIMIGYNSREGLDASIQYLLEPNFIGSINRNFPLIMPRRLRFKFDPESDSYIEAVEEVKKFYFKKAITIKSVPQYVTYIGDILSSYNINMMAEMYSNKTNVYFYYFDYYSDLNENKNNLLKLSVVDDGTWGAATADELCYLFKCPHLMSKYLRYRESMSEEAKIQRSLVKLWTNFAKYGNPTPDKANPLSIKWPTYSNELKQYLHISNKMEVKQNLLQKEIQFWNKFIEKWGRRAVNGVFVSMDKIIFIIALTTIVNGDVIVSTNSGKLAGKEVNSIIPGYKYYSFLGIPYAKPPTGTLRFKPPVPHEGWNDVLEAKKEKKTCAQFSLPESSKKEHGYSGDEDCLYLSIHSPKISAEIKKNPVIVFLYNVLFKTSYNGSKEFSPDFFMKENVIIVTINHRLGALGFLSFGDTVLPGNNGIKDIIIALKWIQENIKHFGGDSENMTLMGNQGGSVLVDILLRSPKAKGLFSKAILQSGTSWNSMAFGRESEKKAISLSEHLENKATTSKSIIERLSNVLAENITAAELLCSHPDEARSIQRGILPFAPVIEPDHPDAVITEYPEENKDKIEIPIMIGYNSREGIDLSERFLQKPQFLTYADRDFLMLLPIRTDFHFQINDEVYFKAVQEIKDFYFNEGYIKVGKPGEYLSYIHDVSVFYPIDFTVRSYAEISSAPIYYYMFDYSGDLNYKKKSSLKDAVTIDGTWGSSTGDELCYLFICNPIRKTYKKLLDEEESEEIKVLETMVGLWTNFAKTGNPTPHADEVTWNPVTKEKKEILVISEELKMKNNLHEDKVRFWDDFLERYNNKAVDGVVKDLFKDEL</sequence>
<dbReference type="EMBL" id="FZQP02005144">
    <property type="protein sequence ID" value="VVD01074.1"/>
    <property type="molecule type" value="Genomic_DNA"/>
</dbReference>
<dbReference type="SUPFAM" id="SSF53474">
    <property type="entry name" value="alpha/beta-Hydrolases"/>
    <property type="match status" value="2"/>
</dbReference>
<dbReference type="Proteomes" id="UP000324832">
    <property type="component" value="Unassembled WGS sequence"/>
</dbReference>
<feature type="chain" id="PRO_5022668139" description="Carboxylesterase type B domain-containing protein" evidence="2">
    <location>
        <begin position="22"/>
        <end position="1149"/>
    </location>
</feature>
<feature type="signal peptide" evidence="2">
    <location>
        <begin position="1"/>
        <end position="21"/>
    </location>
</feature>
<keyword evidence="2" id="KW-0732">Signal</keyword>
<organism evidence="4 5">
    <name type="scientific">Leptidea sinapis</name>
    <dbReference type="NCBI Taxonomy" id="189913"/>
    <lineage>
        <taxon>Eukaryota</taxon>
        <taxon>Metazoa</taxon>
        <taxon>Ecdysozoa</taxon>
        <taxon>Arthropoda</taxon>
        <taxon>Hexapoda</taxon>
        <taxon>Insecta</taxon>
        <taxon>Pterygota</taxon>
        <taxon>Neoptera</taxon>
        <taxon>Endopterygota</taxon>
        <taxon>Lepidoptera</taxon>
        <taxon>Glossata</taxon>
        <taxon>Ditrysia</taxon>
        <taxon>Papilionoidea</taxon>
        <taxon>Pieridae</taxon>
        <taxon>Dismorphiinae</taxon>
        <taxon>Leptidea</taxon>
    </lineage>
</organism>
<name>A0A5E4QVU9_9NEOP</name>
<evidence type="ECO:0000256" key="2">
    <source>
        <dbReference type="SAM" id="SignalP"/>
    </source>
</evidence>
<evidence type="ECO:0000259" key="3">
    <source>
        <dbReference type="Pfam" id="PF00135"/>
    </source>
</evidence>
<keyword evidence="1" id="KW-0325">Glycoprotein</keyword>
<gene>
    <name evidence="4" type="ORF">LSINAPIS_LOCUS11580</name>
</gene>
<keyword evidence="5" id="KW-1185">Reference proteome</keyword>
<dbReference type="PANTHER" id="PTHR11559">
    <property type="entry name" value="CARBOXYLESTERASE"/>
    <property type="match status" value="1"/>
</dbReference>
<dbReference type="InterPro" id="IPR029058">
    <property type="entry name" value="AB_hydrolase_fold"/>
</dbReference>
<accession>A0A5E4QVU9</accession>
<dbReference type="PROSITE" id="PS00941">
    <property type="entry name" value="CARBOXYLESTERASE_B_2"/>
    <property type="match status" value="1"/>
</dbReference>
<feature type="domain" description="Carboxylesterase type B" evidence="3">
    <location>
        <begin position="23"/>
        <end position="553"/>
    </location>
</feature>
<dbReference type="InterPro" id="IPR002018">
    <property type="entry name" value="CarbesteraseB"/>
</dbReference>